<accession>A0ABQ4ZAC0</accession>
<dbReference type="EMBL" id="BQNB010011088">
    <property type="protein sequence ID" value="GJS85947.1"/>
    <property type="molecule type" value="Genomic_DNA"/>
</dbReference>
<keyword evidence="2" id="KW-1185">Reference proteome</keyword>
<protein>
    <submittedName>
        <fullName evidence="1">RNA-directed DNA polymerase, eukaryota, reverse transcriptase zinc-binding domain protein</fullName>
    </submittedName>
</protein>
<reference evidence="1" key="2">
    <citation type="submission" date="2022-01" db="EMBL/GenBank/DDBJ databases">
        <authorList>
            <person name="Yamashiro T."/>
            <person name="Shiraishi A."/>
            <person name="Satake H."/>
            <person name="Nakayama K."/>
        </authorList>
    </citation>
    <scope>NUCLEOTIDE SEQUENCE</scope>
</reference>
<dbReference type="GO" id="GO:0003964">
    <property type="term" value="F:RNA-directed DNA polymerase activity"/>
    <property type="evidence" value="ECO:0007669"/>
    <property type="project" value="UniProtKB-KW"/>
</dbReference>
<comment type="caution">
    <text evidence="1">The sequence shown here is derived from an EMBL/GenBank/DDBJ whole genome shotgun (WGS) entry which is preliminary data.</text>
</comment>
<dbReference type="Proteomes" id="UP001151760">
    <property type="component" value="Unassembled WGS sequence"/>
</dbReference>
<dbReference type="PANTHER" id="PTHR33710:SF71">
    <property type="entry name" value="ENDONUCLEASE_EXONUCLEASE_PHOSPHATASE DOMAIN-CONTAINING PROTEIN"/>
    <property type="match status" value="1"/>
</dbReference>
<dbReference type="Gene3D" id="3.60.10.10">
    <property type="entry name" value="Endonuclease/exonuclease/phosphatase"/>
    <property type="match status" value="1"/>
</dbReference>
<dbReference type="SUPFAM" id="SSF56219">
    <property type="entry name" value="DNase I-like"/>
    <property type="match status" value="1"/>
</dbReference>
<keyword evidence="1" id="KW-0808">Transferase</keyword>
<evidence type="ECO:0000313" key="1">
    <source>
        <dbReference type="EMBL" id="GJS85947.1"/>
    </source>
</evidence>
<proteinExistence type="predicted"/>
<dbReference type="PANTHER" id="PTHR33710">
    <property type="entry name" value="BNAC02G09200D PROTEIN"/>
    <property type="match status" value="1"/>
</dbReference>
<organism evidence="1 2">
    <name type="scientific">Tanacetum coccineum</name>
    <dbReference type="NCBI Taxonomy" id="301880"/>
    <lineage>
        <taxon>Eukaryota</taxon>
        <taxon>Viridiplantae</taxon>
        <taxon>Streptophyta</taxon>
        <taxon>Embryophyta</taxon>
        <taxon>Tracheophyta</taxon>
        <taxon>Spermatophyta</taxon>
        <taxon>Magnoliopsida</taxon>
        <taxon>eudicotyledons</taxon>
        <taxon>Gunneridae</taxon>
        <taxon>Pentapetalae</taxon>
        <taxon>asterids</taxon>
        <taxon>campanulids</taxon>
        <taxon>Asterales</taxon>
        <taxon>Asteraceae</taxon>
        <taxon>Asteroideae</taxon>
        <taxon>Anthemideae</taxon>
        <taxon>Anthemidinae</taxon>
        <taxon>Tanacetum</taxon>
    </lineage>
</organism>
<evidence type="ECO:0000313" key="2">
    <source>
        <dbReference type="Proteomes" id="UP001151760"/>
    </source>
</evidence>
<name>A0ABQ4ZAC0_9ASTR</name>
<reference evidence="1" key="1">
    <citation type="journal article" date="2022" name="Int. J. Mol. Sci.">
        <title>Draft Genome of Tanacetum Coccineum: Genomic Comparison of Closely Related Tanacetum-Family Plants.</title>
        <authorList>
            <person name="Yamashiro T."/>
            <person name="Shiraishi A."/>
            <person name="Nakayama K."/>
            <person name="Satake H."/>
        </authorList>
    </citation>
    <scope>NUCLEOTIDE SEQUENCE</scope>
</reference>
<dbReference type="InterPro" id="IPR036691">
    <property type="entry name" value="Endo/exonu/phosph_ase_sf"/>
</dbReference>
<sequence length="337" mass="38725">MNTCTSFISALLPTASPHDCNVQKSKMGDRHIGTSSTIGNTLLEYVVREEDLIPSIDKKRIVDETMRTKKVISNEDMVEWSHEMKRYFKDKKELFETAIELEKDENVLEVNKGEGAAGKNIFGSWEFVSNGEDNNKGCKIMVGWNPGMLKVWLINKSKQCMFFLVETICHQTKFFCAVVYASNSCLERWKLWKELENQKSITNGNPWVVMGDFNVTLKVEEHSNGSSNPSSEMVEFQDCIRKVEIKDILSSGFQFTWTKSLKNPKCRTLKKLDRIMSNEVFIDKYQQAHGVFLPYLISDHSPAVLNIPKAMRRKKGAFRFSNFITDKEEFLPIVKDA</sequence>
<gene>
    <name evidence="1" type="ORF">Tco_0752488</name>
</gene>
<keyword evidence="1" id="KW-0548">Nucleotidyltransferase</keyword>
<keyword evidence="1" id="KW-0695">RNA-directed DNA polymerase</keyword>